<keyword evidence="4" id="KW-1185">Reference proteome</keyword>
<dbReference type="AlphaFoldDB" id="A0A9P4MFV7"/>
<dbReference type="EMBL" id="ML996088">
    <property type="protein sequence ID" value="KAF2151528.1"/>
    <property type="molecule type" value="Genomic_DNA"/>
</dbReference>
<comment type="caution">
    <text evidence="3">The sequence shown here is derived from an EMBL/GenBank/DDBJ whole genome shotgun (WGS) entry which is preliminary data.</text>
</comment>
<dbReference type="Pfam" id="PF11951">
    <property type="entry name" value="Fungal_trans_2"/>
    <property type="match status" value="1"/>
</dbReference>
<protein>
    <recommendedName>
        <fullName evidence="5">Fungal-specific transcription factor domain-containing protein</fullName>
    </recommendedName>
</protein>
<comment type="subcellular location">
    <subcellularLocation>
        <location evidence="1">Nucleus</location>
    </subcellularLocation>
</comment>
<dbReference type="PANTHER" id="PTHR37534:SF46">
    <property type="entry name" value="ZN(II)2CYS6 TRANSCRIPTION FACTOR (EUROFUNG)"/>
    <property type="match status" value="1"/>
</dbReference>
<accession>A0A9P4MFV7</accession>
<dbReference type="Proteomes" id="UP000799439">
    <property type="component" value="Unassembled WGS sequence"/>
</dbReference>
<evidence type="ECO:0000256" key="1">
    <source>
        <dbReference type="ARBA" id="ARBA00004123"/>
    </source>
</evidence>
<reference evidence="3" key="1">
    <citation type="journal article" date="2020" name="Stud. Mycol.">
        <title>101 Dothideomycetes genomes: a test case for predicting lifestyles and emergence of pathogens.</title>
        <authorList>
            <person name="Haridas S."/>
            <person name="Albert R."/>
            <person name="Binder M."/>
            <person name="Bloem J."/>
            <person name="Labutti K."/>
            <person name="Salamov A."/>
            <person name="Andreopoulos B."/>
            <person name="Baker S."/>
            <person name="Barry K."/>
            <person name="Bills G."/>
            <person name="Bluhm B."/>
            <person name="Cannon C."/>
            <person name="Castanera R."/>
            <person name="Culley D."/>
            <person name="Daum C."/>
            <person name="Ezra D."/>
            <person name="Gonzalez J."/>
            <person name="Henrissat B."/>
            <person name="Kuo A."/>
            <person name="Liang C."/>
            <person name="Lipzen A."/>
            <person name="Lutzoni F."/>
            <person name="Magnuson J."/>
            <person name="Mondo S."/>
            <person name="Nolan M."/>
            <person name="Ohm R."/>
            <person name="Pangilinan J."/>
            <person name="Park H.-J."/>
            <person name="Ramirez L."/>
            <person name="Alfaro M."/>
            <person name="Sun H."/>
            <person name="Tritt A."/>
            <person name="Yoshinaga Y."/>
            <person name="Zwiers L.-H."/>
            <person name="Turgeon B."/>
            <person name="Goodwin S."/>
            <person name="Spatafora J."/>
            <person name="Crous P."/>
            <person name="Grigoriev I."/>
        </authorList>
    </citation>
    <scope>NUCLEOTIDE SEQUENCE</scope>
    <source>
        <strain evidence="3">CBS 260.36</strain>
    </source>
</reference>
<organism evidence="3 4">
    <name type="scientific">Myriangium duriaei CBS 260.36</name>
    <dbReference type="NCBI Taxonomy" id="1168546"/>
    <lineage>
        <taxon>Eukaryota</taxon>
        <taxon>Fungi</taxon>
        <taxon>Dikarya</taxon>
        <taxon>Ascomycota</taxon>
        <taxon>Pezizomycotina</taxon>
        <taxon>Dothideomycetes</taxon>
        <taxon>Dothideomycetidae</taxon>
        <taxon>Myriangiales</taxon>
        <taxon>Myriangiaceae</taxon>
        <taxon>Myriangium</taxon>
    </lineage>
</organism>
<dbReference type="OrthoDB" id="3901736at2759"/>
<evidence type="ECO:0000313" key="3">
    <source>
        <dbReference type="EMBL" id="KAF2151528.1"/>
    </source>
</evidence>
<evidence type="ECO:0000256" key="2">
    <source>
        <dbReference type="ARBA" id="ARBA00023242"/>
    </source>
</evidence>
<dbReference type="GO" id="GO:0005634">
    <property type="term" value="C:nucleus"/>
    <property type="evidence" value="ECO:0007669"/>
    <property type="project" value="UniProtKB-SubCell"/>
</dbReference>
<evidence type="ECO:0008006" key="5">
    <source>
        <dbReference type="Google" id="ProtNLM"/>
    </source>
</evidence>
<proteinExistence type="predicted"/>
<evidence type="ECO:0000313" key="4">
    <source>
        <dbReference type="Proteomes" id="UP000799439"/>
    </source>
</evidence>
<dbReference type="PANTHER" id="PTHR37534">
    <property type="entry name" value="TRANSCRIPTIONAL ACTIVATOR PROTEIN UGA3"/>
    <property type="match status" value="1"/>
</dbReference>
<dbReference type="InterPro" id="IPR021858">
    <property type="entry name" value="Fun_TF"/>
</dbReference>
<keyword evidence="2" id="KW-0539">Nucleus</keyword>
<sequence length="332" mass="38163">MLAVLPSLTTDMQRFGSYDKVLMTAVTQRNFTPYSMQLSFCSPWMLESLSMHGHWNTHLIGAYSLLESFGGLSAITMSSRLEAQVGILTWWDAIISLLAREECVFPQSYFDTILSQQSKREWNFFGLCGCPTKLVEIIMRLARTNVKNQQLSSPSREAIENPGLVGLERALECWTHQPSMAALLDEESVHQDQDVMHCSEAWRNGLLLYVYRVFHWKSGTGIPTHVMRRARNVVDHVSACRNTEMISRQALLPLFFAGCELQDLHMRKQIINLCVVWDERTRYHLFLNTIPLLEAVWAEQKTKGPDNVWWGQIVDREHDTGTHPLKMRLCFG</sequence>
<gene>
    <name evidence="3" type="ORF">K461DRAFT_174418</name>
</gene>
<name>A0A9P4MFV7_9PEZI</name>